<keyword evidence="3" id="KW-1185">Reference proteome</keyword>
<accession>A0AAX6ERC4</accession>
<dbReference type="AlphaFoldDB" id="A0AAX6ERC4"/>
<evidence type="ECO:0000256" key="1">
    <source>
        <dbReference type="SAM" id="MobiDB-lite"/>
    </source>
</evidence>
<dbReference type="InterPro" id="IPR055274">
    <property type="entry name" value="SWO1"/>
</dbReference>
<reference evidence="2" key="2">
    <citation type="submission" date="2023-04" db="EMBL/GenBank/DDBJ databases">
        <authorList>
            <person name="Bruccoleri R.E."/>
            <person name="Oakeley E.J."/>
            <person name="Faust A.-M."/>
            <person name="Dessus-Babus S."/>
            <person name="Altorfer M."/>
            <person name="Burckhardt D."/>
            <person name="Oertli M."/>
            <person name="Naumann U."/>
            <person name="Petersen F."/>
            <person name="Wong J."/>
        </authorList>
    </citation>
    <scope>NUCLEOTIDE SEQUENCE</scope>
    <source>
        <strain evidence="2">GSM-AAB239-AS_SAM_17_03QT</strain>
        <tissue evidence="2">Leaf</tissue>
    </source>
</reference>
<dbReference type="PANTHER" id="PTHR48429:SF1">
    <property type="entry name" value="AGENET DOMAIN-CONTAINING PROTEIN"/>
    <property type="match status" value="1"/>
</dbReference>
<feature type="compositionally biased region" description="Polar residues" evidence="1">
    <location>
        <begin position="537"/>
        <end position="549"/>
    </location>
</feature>
<gene>
    <name evidence="2" type="ORF">M6B38_175035</name>
</gene>
<dbReference type="Proteomes" id="UP001140949">
    <property type="component" value="Unassembled WGS sequence"/>
</dbReference>
<feature type="region of interest" description="Disordered" evidence="1">
    <location>
        <begin position="126"/>
        <end position="166"/>
    </location>
</feature>
<sequence>MDYDDSEFQNQSFQLVGEESNKCPSSLQSFALPKIDIDEHLQVHLRFDSLVDTDVLLGIQGQDNNWIEDFSSGTTAIEFSSTAAESCSISRHNNVWSEATSSESVEMLLKSVAEDEMTDRNMEAVAHDGLTGEKEERDSTLKQDDDHNSKMGDSRQNDPLLPPDKCMSNLTLVDEDTIVVQTLVEGSAVQKSSHCITCTSAQDDPSSSFGNLSVGSGEIHIPVLPDQVVENTQISRTERSDFLSDYGRKETNHIMGRDEVNEQYLRGKDGKDSSFLDPIMHSVVPMDQECNKSGYCENPDGLLEAIAYPVKALNKDTEASERSSTPARDMCSFMTEGDTCIGPLSLKVSNEHVPVLSHLGEDVCYKQSDPGNEYLHAELATRTAKNHGEEQLDSFLEVTGGEESPECHLTENSNVGDTSEMALEVHAAAPVDFETQINEVKDVNVLESFKSQNPEPAVVEKHFEDEVTKKIEAEVYVSDAKPNDAHMRAALSIVDVKITSLISDDLDGKDELVPSIRPDVTSENNDGDVSTEKAEDTSSSGENADTTSVPTDTVAKMTKDESDFSAVIGHALVDVELVPLEKATNIQQSHPDVSNLVDGVVEQKGKSIDAYLPNELVAIIDPVVTSSSHPKGKLHNESGTEVASLDHQDISAVEQNDETNSGPIASELVHPHEKEILYSTSACLSFPEGNLLTQLSSRSATKATIDDHSPLDSTTESQTIIDGQSSSYVDNVDPSCQNEPQSSINKPISQESTVGVEGFSLLMIMLQM</sequence>
<proteinExistence type="predicted"/>
<evidence type="ECO:0000313" key="2">
    <source>
        <dbReference type="EMBL" id="KAJ6806335.1"/>
    </source>
</evidence>
<evidence type="ECO:0000313" key="3">
    <source>
        <dbReference type="Proteomes" id="UP001140949"/>
    </source>
</evidence>
<feature type="region of interest" description="Disordered" evidence="1">
    <location>
        <begin position="508"/>
        <end position="549"/>
    </location>
</feature>
<comment type="caution">
    <text evidence="2">The sequence shown here is derived from an EMBL/GenBank/DDBJ whole genome shotgun (WGS) entry which is preliminary data.</text>
</comment>
<protein>
    <submittedName>
        <fullName evidence="2">Uncharacterized protein</fullName>
    </submittedName>
</protein>
<reference evidence="2" key="1">
    <citation type="journal article" date="2023" name="GigaByte">
        <title>Genome assembly of the bearded iris, Iris pallida Lam.</title>
        <authorList>
            <person name="Bruccoleri R.E."/>
            <person name="Oakeley E.J."/>
            <person name="Faust A.M.E."/>
            <person name="Altorfer M."/>
            <person name="Dessus-Babus S."/>
            <person name="Burckhardt D."/>
            <person name="Oertli M."/>
            <person name="Naumann U."/>
            <person name="Petersen F."/>
            <person name="Wong J."/>
        </authorList>
    </citation>
    <scope>NUCLEOTIDE SEQUENCE</scope>
    <source>
        <strain evidence="2">GSM-AAB239-AS_SAM_17_03QT</strain>
    </source>
</reference>
<feature type="compositionally biased region" description="Basic and acidic residues" evidence="1">
    <location>
        <begin position="126"/>
        <end position="156"/>
    </location>
</feature>
<dbReference type="PANTHER" id="PTHR48429">
    <property type="entry name" value="AGENET DOMAIN-CONTAINING PROTEIN"/>
    <property type="match status" value="1"/>
</dbReference>
<organism evidence="2 3">
    <name type="scientific">Iris pallida</name>
    <name type="common">Sweet iris</name>
    <dbReference type="NCBI Taxonomy" id="29817"/>
    <lineage>
        <taxon>Eukaryota</taxon>
        <taxon>Viridiplantae</taxon>
        <taxon>Streptophyta</taxon>
        <taxon>Embryophyta</taxon>
        <taxon>Tracheophyta</taxon>
        <taxon>Spermatophyta</taxon>
        <taxon>Magnoliopsida</taxon>
        <taxon>Liliopsida</taxon>
        <taxon>Asparagales</taxon>
        <taxon>Iridaceae</taxon>
        <taxon>Iridoideae</taxon>
        <taxon>Irideae</taxon>
        <taxon>Iris</taxon>
    </lineage>
</organism>
<dbReference type="EMBL" id="JANAVB010034618">
    <property type="protein sequence ID" value="KAJ6806335.1"/>
    <property type="molecule type" value="Genomic_DNA"/>
</dbReference>
<name>A0AAX6ERC4_IRIPA</name>